<reference evidence="1 2" key="1">
    <citation type="submission" date="2020-08" db="EMBL/GenBank/DDBJ databases">
        <title>Genomic Encyclopedia of Type Strains, Phase IV (KMG-IV): sequencing the most valuable type-strain genomes for metagenomic binning, comparative biology and taxonomic classification.</title>
        <authorList>
            <person name="Goeker M."/>
        </authorList>
    </citation>
    <scope>NUCLEOTIDE SEQUENCE [LARGE SCALE GENOMIC DNA]</scope>
    <source>
        <strain evidence="1 2">DSM 103526</strain>
    </source>
</reference>
<dbReference type="Proteomes" id="UP000579281">
    <property type="component" value="Unassembled WGS sequence"/>
</dbReference>
<evidence type="ECO:0000313" key="2">
    <source>
        <dbReference type="Proteomes" id="UP000579281"/>
    </source>
</evidence>
<dbReference type="RefSeq" id="WP_184312506.1">
    <property type="nucleotide sequence ID" value="NZ_JACHEN010000031.1"/>
</dbReference>
<keyword evidence="2" id="KW-1185">Reference proteome</keyword>
<accession>A0A841L6V5</accession>
<comment type="caution">
    <text evidence="1">The sequence shown here is derived from an EMBL/GenBank/DDBJ whole genome shotgun (WGS) entry which is preliminary data.</text>
</comment>
<dbReference type="EMBL" id="JACHEN010000031">
    <property type="protein sequence ID" value="MBB6218005.1"/>
    <property type="molecule type" value="Genomic_DNA"/>
</dbReference>
<gene>
    <name evidence="1" type="ORF">HNQ80_004142</name>
</gene>
<organism evidence="1 2">
    <name type="scientific">Anaerosolibacter carboniphilus</name>
    <dbReference type="NCBI Taxonomy" id="1417629"/>
    <lineage>
        <taxon>Bacteria</taxon>
        <taxon>Bacillati</taxon>
        <taxon>Bacillota</taxon>
        <taxon>Clostridia</taxon>
        <taxon>Peptostreptococcales</taxon>
        <taxon>Thermotaleaceae</taxon>
        <taxon>Anaerosolibacter</taxon>
    </lineage>
</organism>
<evidence type="ECO:0000313" key="1">
    <source>
        <dbReference type="EMBL" id="MBB6218005.1"/>
    </source>
</evidence>
<proteinExistence type="predicted"/>
<protein>
    <submittedName>
        <fullName evidence="1">Uncharacterized protein</fullName>
    </submittedName>
</protein>
<name>A0A841L6V5_9FIRM</name>
<dbReference type="AlphaFoldDB" id="A0A841L6V5"/>
<sequence length="251" mass="29001">MRLRDFFKRKNKQTPDGVTIQTRTGYQHPFNAINQYVPLRVEYELYKTMREAVPVLDTAVSRIVRLVGKFDIECDNDRQQQEIRDFLENVKVNSNQKGIYAFAASYLDQLIECGNSAGEIVLNNRRNDLYALKNVDISSIRLRQTENPLENSISQIQPGHYEPKVLPYQDLILFTPLNPKGDSPYGVSLFRSMPFVTGVLLKIFNSMGTNWERFGNVRYSVIYKPQDDKEDINKIKERVKLIEACRGLSAI</sequence>